<dbReference type="EMBL" id="FLQS01000010">
    <property type="protein sequence ID" value="SBS73888.1"/>
    <property type="molecule type" value="Genomic_DNA"/>
</dbReference>
<protein>
    <submittedName>
        <fullName evidence="1">Uncharacterized protein</fullName>
    </submittedName>
</protein>
<sequence>MSMTVEITVNGQPIRRVLIDNLTERPTGVNTYRWTYARTDVPASEGLFSTQQGRLDHVMEDGAMELIAKVAQAASETEVTA</sequence>
<name>A0A1Y5PD95_9MYCO</name>
<reference evidence="1" key="1">
    <citation type="submission" date="2016-03" db="EMBL/GenBank/DDBJ databases">
        <authorList>
            <person name="Ploux O."/>
        </authorList>
    </citation>
    <scope>NUCLEOTIDE SEQUENCE</scope>
    <source>
        <strain evidence="1">UC10</strain>
    </source>
</reference>
<proteinExistence type="predicted"/>
<dbReference type="AlphaFoldDB" id="A0A1Y5PD95"/>
<gene>
    <name evidence="1" type="ORF">MHPYR_180107</name>
</gene>
<organism evidence="1">
    <name type="scientific">uncultured Mycobacterium sp</name>
    <dbReference type="NCBI Taxonomy" id="171292"/>
    <lineage>
        <taxon>Bacteria</taxon>
        <taxon>Bacillati</taxon>
        <taxon>Actinomycetota</taxon>
        <taxon>Actinomycetes</taxon>
        <taxon>Mycobacteriales</taxon>
        <taxon>Mycobacteriaceae</taxon>
        <taxon>Mycobacterium</taxon>
        <taxon>environmental samples</taxon>
    </lineage>
</organism>
<accession>A0A1Y5PD95</accession>
<evidence type="ECO:0000313" key="1">
    <source>
        <dbReference type="EMBL" id="SBS73888.1"/>
    </source>
</evidence>